<evidence type="ECO:0000256" key="11">
    <source>
        <dbReference type="NCBIfam" id="TIGR00437"/>
    </source>
</evidence>
<keyword evidence="7 14" id="KW-1133">Transmembrane helix</keyword>
<dbReference type="Gene3D" id="1.10.287.1770">
    <property type="match status" value="1"/>
</dbReference>
<keyword evidence="14" id="KW-0410">Iron transport</keyword>
<dbReference type="Gene3D" id="3.40.50.300">
    <property type="entry name" value="P-loop containing nucleotide triphosphate hydrolases"/>
    <property type="match status" value="1"/>
</dbReference>
<evidence type="ECO:0000256" key="6">
    <source>
        <dbReference type="ARBA" id="ARBA00022741"/>
    </source>
</evidence>
<dbReference type="PROSITE" id="PS51711">
    <property type="entry name" value="G_FEOB"/>
    <property type="match status" value="1"/>
</dbReference>
<organism evidence="16 17">
    <name type="scientific">Candidatus Enterocloster faecavium</name>
    <dbReference type="NCBI Taxonomy" id="2838560"/>
    <lineage>
        <taxon>Bacteria</taxon>
        <taxon>Bacillati</taxon>
        <taxon>Bacillota</taxon>
        <taxon>Clostridia</taxon>
        <taxon>Lachnospirales</taxon>
        <taxon>Lachnospiraceae</taxon>
        <taxon>Enterocloster</taxon>
    </lineage>
</organism>
<evidence type="ECO:0000256" key="13">
    <source>
        <dbReference type="PIRSR" id="PIRSR603373-2"/>
    </source>
</evidence>
<feature type="transmembrane region" description="Helical" evidence="14">
    <location>
        <begin position="554"/>
        <end position="582"/>
    </location>
</feature>
<dbReference type="Proteomes" id="UP000886804">
    <property type="component" value="Unassembled WGS sequence"/>
</dbReference>
<keyword evidence="8 14" id="KW-0408">Iron</keyword>
<feature type="transmembrane region" description="Helical" evidence="14">
    <location>
        <begin position="424"/>
        <end position="442"/>
    </location>
</feature>
<feature type="transmembrane region" description="Helical" evidence="14">
    <location>
        <begin position="619"/>
        <end position="640"/>
    </location>
</feature>
<evidence type="ECO:0000256" key="3">
    <source>
        <dbReference type="ARBA" id="ARBA00022448"/>
    </source>
</evidence>
<evidence type="ECO:0000256" key="12">
    <source>
        <dbReference type="PIRSR" id="PIRSR603373-1"/>
    </source>
</evidence>
<evidence type="ECO:0000313" key="16">
    <source>
        <dbReference type="EMBL" id="HJB06869.1"/>
    </source>
</evidence>
<dbReference type="Pfam" id="PF04023">
    <property type="entry name" value="FeoA"/>
    <property type="match status" value="1"/>
</dbReference>
<dbReference type="Pfam" id="PF02421">
    <property type="entry name" value="FeoB_N"/>
    <property type="match status" value="1"/>
</dbReference>
<evidence type="ECO:0000256" key="10">
    <source>
        <dbReference type="ARBA" id="ARBA00023136"/>
    </source>
</evidence>
<keyword evidence="13" id="KW-0479">Metal-binding</keyword>
<feature type="binding site" evidence="12">
    <location>
        <begin position="205"/>
        <end position="208"/>
    </location>
    <ligand>
        <name>GTP</name>
        <dbReference type="ChEBI" id="CHEBI:37565"/>
        <label>1</label>
    </ligand>
</feature>
<dbReference type="InterPro" id="IPR041069">
    <property type="entry name" value="FeoB_Cyto"/>
</dbReference>
<dbReference type="SUPFAM" id="SSF52540">
    <property type="entry name" value="P-loop containing nucleoside triphosphate hydrolases"/>
    <property type="match status" value="1"/>
</dbReference>
<keyword evidence="6 12" id="KW-0547">Nucleotide-binding</keyword>
<feature type="transmembrane region" description="Helical" evidence="14">
    <location>
        <begin position="521"/>
        <end position="548"/>
    </location>
</feature>
<keyword evidence="14" id="KW-0406">Ion transport</keyword>
<feature type="domain" description="FeoB-type G" evidence="15">
    <location>
        <begin position="92"/>
        <end position="254"/>
    </location>
</feature>
<dbReference type="NCBIfam" id="TIGR00437">
    <property type="entry name" value="feoB"/>
    <property type="match status" value="1"/>
</dbReference>
<dbReference type="SMART" id="SM00899">
    <property type="entry name" value="FeoA"/>
    <property type="match status" value="1"/>
</dbReference>
<evidence type="ECO:0000256" key="9">
    <source>
        <dbReference type="ARBA" id="ARBA00023134"/>
    </source>
</evidence>
<feature type="binding site" evidence="13">
    <location>
        <position position="114"/>
    </location>
    <ligand>
        <name>Mg(2+)</name>
        <dbReference type="ChEBI" id="CHEBI:18420"/>
        <label>2</label>
    </ligand>
</feature>
<evidence type="ECO:0000256" key="7">
    <source>
        <dbReference type="ARBA" id="ARBA00022989"/>
    </source>
</evidence>
<evidence type="ECO:0000256" key="8">
    <source>
        <dbReference type="ARBA" id="ARBA00023004"/>
    </source>
</evidence>
<keyword evidence="10 14" id="KW-0472">Membrane</keyword>
<dbReference type="Pfam" id="PF07670">
    <property type="entry name" value="Gate"/>
    <property type="match status" value="2"/>
</dbReference>
<gene>
    <name evidence="16" type="primary">feoB</name>
    <name evidence="16" type="ORF">H9716_03275</name>
</gene>
<proteinExistence type="inferred from homology"/>
<evidence type="ECO:0000256" key="14">
    <source>
        <dbReference type="RuleBase" id="RU362098"/>
    </source>
</evidence>
<keyword evidence="3 14" id="KW-0813">Transport</keyword>
<dbReference type="PANTHER" id="PTHR43185:SF2">
    <property type="entry name" value="FERROUS IRON TRANSPORT PROTEIN B"/>
    <property type="match status" value="1"/>
</dbReference>
<dbReference type="InterPro" id="IPR011642">
    <property type="entry name" value="Gate_dom"/>
</dbReference>
<feature type="transmembrane region" description="Helical" evidence="14">
    <location>
        <begin position="660"/>
        <end position="689"/>
    </location>
</feature>
<feature type="transmembrane region" description="Helical" evidence="14">
    <location>
        <begin position="710"/>
        <end position="730"/>
    </location>
</feature>
<dbReference type="InterPro" id="IPR007167">
    <property type="entry name" value="Fe-transptr_FeoA-like"/>
</dbReference>
<feature type="transmembrane region" description="Helical" evidence="14">
    <location>
        <begin position="448"/>
        <end position="467"/>
    </location>
</feature>
<reference evidence="16" key="1">
    <citation type="journal article" date="2021" name="PeerJ">
        <title>Extensive microbial diversity within the chicken gut microbiome revealed by metagenomics and culture.</title>
        <authorList>
            <person name="Gilroy R."/>
            <person name="Ravi A."/>
            <person name="Getino M."/>
            <person name="Pursley I."/>
            <person name="Horton D.L."/>
            <person name="Alikhan N.F."/>
            <person name="Baker D."/>
            <person name="Gharbi K."/>
            <person name="Hall N."/>
            <person name="Watson M."/>
            <person name="Adriaenssens E.M."/>
            <person name="Foster-Nyarko E."/>
            <person name="Jarju S."/>
            <person name="Secka A."/>
            <person name="Antonio M."/>
            <person name="Oren A."/>
            <person name="Chaudhuri R.R."/>
            <person name="La Ragione R."/>
            <person name="Hildebrand F."/>
            <person name="Pallen M.J."/>
        </authorList>
    </citation>
    <scope>NUCLEOTIDE SEQUENCE</scope>
    <source>
        <strain evidence="16">CHK188-4685</strain>
    </source>
</reference>
<dbReference type="PANTHER" id="PTHR43185">
    <property type="entry name" value="FERROUS IRON TRANSPORT PROTEIN B"/>
    <property type="match status" value="1"/>
</dbReference>
<keyword evidence="5 14" id="KW-0812">Transmembrane</keyword>
<evidence type="ECO:0000259" key="15">
    <source>
        <dbReference type="PROSITE" id="PS51711"/>
    </source>
</evidence>
<evidence type="ECO:0000256" key="2">
    <source>
        <dbReference type="ARBA" id="ARBA00004651"/>
    </source>
</evidence>
<name>A0A9D2L6H4_9FIRM</name>
<evidence type="ECO:0000313" key="17">
    <source>
        <dbReference type="Proteomes" id="UP000886804"/>
    </source>
</evidence>
<dbReference type="InterPro" id="IPR038157">
    <property type="entry name" value="FeoA_core_dom"/>
</dbReference>
<dbReference type="EMBL" id="DWYS01000040">
    <property type="protein sequence ID" value="HJB06869.1"/>
    <property type="molecule type" value="Genomic_DNA"/>
</dbReference>
<dbReference type="InterPro" id="IPR050860">
    <property type="entry name" value="FeoB_GTPase"/>
</dbReference>
<comment type="subcellular location">
    <subcellularLocation>
        <location evidence="2 14">Cell membrane</location>
        <topology evidence="2 14">Multi-pass membrane protein</topology>
    </subcellularLocation>
</comment>
<dbReference type="InterPro" id="IPR027417">
    <property type="entry name" value="P-loop_NTPase"/>
</dbReference>
<dbReference type="Pfam" id="PF17910">
    <property type="entry name" value="FeoB_Cyto"/>
    <property type="match status" value="1"/>
</dbReference>
<dbReference type="CDD" id="cd01879">
    <property type="entry name" value="FeoB"/>
    <property type="match status" value="1"/>
</dbReference>
<dbReference type="InterPro" id="IPR030389">
    <property type="entry name" value="G_FEOB_dom"/>
</dbReference>
<evidence type="ECO:0000256" key="1">
    <source>
        <dbReference type="ARBA" id="ARBA00003926"/>
    </source>
</evidence>
<feature type="binding site" evidence="13">
    <location>
        <position position="113"/>
    </location>
    <ligand>
        <name>Mg(2+)</name>
        <dbReference type="ChEBI" id="CHEBI:18420"/>
        <label>2</label>
    </ligand>
</feature>
<dbReference type="InterPro" id="IPR011640">
    <property type="entry name" value="Fe2_transport_prot_B_C"/>
</dbReference>
<comment type="similarity">
    <text evidence="14">Belongs to the TRAFAC class TrmE-Era-EngA-EngB-Septin-like GTPase superfamily. FeoB GTPase (TC 9.A.8) family.</text>
</comment>
<evidence type="ECO:0000256" key="5">
    <source>
        <dbReference type="ARBA" id="ARBA00022692"/>
    </source>
</evidence>
<dbReference type="GO" id="GO:0005886">
    <property type="term" value="C:plasma membrane"/>
    <property type="evidence" value="ECO:0007669"/>
    <property type="project" value="UniProtKB-SubCell"/>
</dbReference>
<reference evidence="16" key="2">
    <citation type="submission" date="2021-04" db="EMBL/GenBank/DDBJ databases">
        <authorList>
            <person name="Gilroy R."/>
        </authorList>
    </citation>
    <scope>NUCLEOTIDE SEQUENCE</scope>
    <source>
        <strain evidence="16">CHK188-4685</strain>
    </source>
</reference>
<dbReference type="Gene3D" id="2.30.30.90">
    <property type="match status" value="1"/>
</dbReference>
<evidence type="ECO:0000256" key="4">
    <source>
        <dbReference type="ARBA" id="ARBA00022475"/>
    </source>
</evidence>
<dbReference type="AlphaFoldDB" id="A0A9D2L6H4"/>
<keyword evidence="9 12" id="KW-0342">GTP-binding</keyword>
<dbReference type="GO" id="GO:0015093">
    <property type="term" value="F:ferrous iron transmembrane transporter activity"/>
    <property type="evidence" value="ECO:0007669"/>
    <property type="project" value="UniProtKB-UniRule"/>
</dbReference>
<comment type="function">
    <text evidence="1 14">Probable transporter of a GTP-driven Fe(2+) uptake system.</text>
</comment>
<dbReference type="Pfam" id="PF07664">
    <property type="entry name" value="FeoB_C"/>
    <property type="match status" value="1"/>
</dbReference>
<dbReference type="GO" id="GO:0046914">
    <property type="term" value="F:transition metal ion binding"/>
    <property type="evidence" value="ECO:0007669"/>
    <property type="project" value="InterPro"/>
</dbReference>
<dbReference type="GO" id="GO:0005525">
    <property type="term" value="F:GTP binding"/>
    <property type="evidence" value="ECO:0007669"/>
    <property type="project" value="UniProtKB-KW"/>
</dbReference>
<comment type="caution">
    <text evidence="16">The sequence shown here is derived from an EMBL/GenBank/DDBJ whole genome shotgun (WGS) entry which is preliminary data.</text>
</comment>
<feature type="binding site" evidence="13">
    <location>
        <position position="110"/>
    </location>
    <ligand>
        <name>Mg(2+)</name>
        <dbReference type="ChEBI" id="CHEBI:18420"/>
        <label>2</label>
    </ligand>
</feature>
<accession>A0A9D2L6H4</accession>
<feature type="transmembrane region" description="Helical" evidence="14">
    <location>
        <begin position="382"/>
        <end position="403"/>
    </location>
</feature>
<dbReference type="InterPro" id="IPR008988">
    <property type="entry name" value="Transcriptional_repressor_C"/>
</dbReference>
<dbReference type="InterPro" id="IPR003373">
    <property type="entry name" value="Fe2_transport_prot-B"/>
</dbReference>
<dbReference type="SUPFAM" id="SSF50037">
    <property type="entry name" value="C-terminal domain of transcriptional repressors"/>
    <property type="match status" value="1"/>
</dbReference>
<sequence>MNHDSHFCLNELAPGQKARVLNISSCGSIRRRLLDLGLVKDTEVECLGASPWGDPKAYLIRGAVIAIRSQDCRHIHVLPHQKEGQGQRPEKTAVIAVAGNPNVGKSTLFNNLTGAKQHTGNWTGKTVGSAQRSFSWHGKHLILADIPGTYSLMAHSAEEEVARNFLCFGGADGVLVVCDATCLERNLNLVLQTLEISSNVLVCVNLLDEAKKKGIHVDLKALSAALGVPVVGTVARSRRSLDSLRDALTDLKPSPSPFQVSYDEEISRAAAILSPALKFYAGSRLPISWLALRLLEGDASLLREIDGFFGFSLREMPEVKEGTARAWEYLSERGIGPEELKDRIVSALVDSAASICRKTVHLKRPDYNARDRKLDRLLTSRLTGYPVMALLLIFIFWLTITGANYPSALLSALFARGQIWLEQGLTFLGAPPVLVQMIVYGIYRTLSWVVAVMLPPMAIFFPLFTLLEDSGYLPRIAYNLDRPFQLCSACGKQALTMMMGFGCNAAGVTGCRIIDSPRERLIAVLTNSFVPCNGKFPTLIAIITMFLISRPAGLLTSITSTLVLTLFILWGILMTFLVSWILSKTVLKGFPSSFTLELPPYRRPQVGAVILRSVFDRTLFVLGRAAAVAAPAGLVIWLLANTAAGDASLLSHLSSFLDPFAHLFGMDGVILMAFLLGFPANEIVLPIAVMAYMAQGHLESFEDLAAMRELLAANGWTWVTALCTMTFSLMHWPCSTTLLTIRKETGSWKWTAAACLVPAFWGLAFCFLIASCARLFGLL</sequence>
<feature type="binding site" evidence="12">
    <location>
        <begin position="99"/>
        <end position="106"/>
    </location>
    <ligand>
        <name>GTP</name>
        <dbReference type="ChEBI" id="CHEBI:37565"/>
        <label>1</label>
    </ligand>
</feature>
<feature type="binding site" evidence="12">
    <location>
        <begin position="145"/>
        <end position="148"/>
    </location>
    <ligand>
        <name>GTP</name>
        <dbReference type="ChEBI" id="CHEBI:37565"/>
        <label>1</label>
    </ligand>
</feature>
<protein>
    <recommendedName>
        <fullName evidence="11 14">Ferrous iron transport protein B</fullName>
    </recommendedName>
</protein>
<keyword evidence="13" id="KW-0460">Magnesium</keyword>
<keyword evidence="4" id="KW-1003">Cell membrane</keyword>
<feature type="transmembrane region" description="Helical" evidence="14">
    <location>
        <begin position="750"/>
        <end position="776"/>
    </location>
</feature>